<evidence type="ECO:0000313" key="2">
    <source>
        <dbReference type="Proteomes" id="UP000295257"/>
    </source>
</evidence>
<gene>
    <name evidence="1" type="ORF">C5L30_000367</name>
</gene>
<reference evidence="1 2" key="1">
    <citation type="journal article" date="2019" name="Appl. Microbiol. Biotechnol.">
        <title>Uncovering carbohydrate metabolism through a genotype-phenotype association study of 56 lactic acid bacteria genomes.</title>
        <authorList>
            <person name="Buron-Moles G."/>
            <person name="Chailyan A."/>
            <person name="Dolejs I."/>
            <person name="Forster J."/>
            <person name="Miks M.H."/>
        </authorList>
    </citation>
    <scope>NUCLEOTIDE SEQUENCE [LARGE SCALE GENOMIC DNA]</scope>
    <source>
        <strain evidence="1 2">ATCC 29644</strain>
    </source>
</reference>
<protein>
    <submittedName>
        <fullName evidence="1">Uncharacterized protein</fullName>
    </submittedName>
</protein>
<keyword evidence="2" id="KW-1185">Reference proteome</keyword>
<proteinExistence type="predicted"/>
<name>A0A4R5NJK8_9LACO</name>
<dbReference type="AlphaFoldDB" id="A0A4R5NJK8"/>
<organism evidence="1 2">
    <name type="scientific">Companilactobacillus farciminis</name>
    <dbReference type="NCBI Taxonomy" id="1612"/>
    <lineage>
        <taxon>Bacteria</taxon>
        <taxon>Bacillati</taxon>
        <taxon>Bacillota</taxon>
        <taxon>Bacilli</taxon>
        <taxon>Lactobacillales</taxon>
        <taxon>Lactobacillaceae</taxon>
        <taxon>Companilactobacillus</taxon>
    </lineage>
</organism>
<dbReference type="RefSeq" id="WP_010019114.1">
    <property type="nucleotide sequence ID" value="NZ_CP116587.1"/>
</dbReference>
<comment type="caution">
    <text evidence="1">The sequence shown here is derived from an EMBL/GenBank/DDBJ whole genome shotgun (WGS) entry which is preliminary data.</text>
</comment>
<sequence>MLQINRKEAPYRRSQSLSSDERQAIIKKVSIDSVKFNTKIREMEHEFEKDTQFNKEHKNRAYGPIFMKNLRETISKMYLLQDCYDSEIRRLSEVNSNDQL</sequence>
<dbReference type="Proteomes" id="UP000295257">
    <property type="component" value="Unassembled WGS sequence"/>
</dbReference>
<dbReference type="EMBL" id="PUFN01000004">
    <property type="protein sequence ID" value="TDG74651.1"/>
    <property type="molecule type" value="Genomic_DNA"/>
</dbReference>
<accession>A0A4R5NJK8</accession>
<evidence type="ECO:0000313" key="1">
    <source>
        <dbReference type="EMBL" id="TDG74651.1"/>
    </source>
</evidence>